<sequence>MTAPARTRTSADLIRAEEPVLAHNYHPLPVVVARAEGVWVEDVEGRRYLDMLAGYSALNFGHRHPALIEAAHRQLDQLTLTSRAFHNDKLAEFAESLAELTGLDMVLPMNTGAEAVESGIKVARKWAYEVKGVPADQATIVVAADNFHGRTTTIVSFSTDESARAGFGPFTPGFRIVPYNDLAALEAAVDETTAAVLIEPIQGEAGVVVPDDGYLTGVRELTRRAGCLFIADEIQSGLGRTGRTLAVEHEAVVPDMVLLGKALGGGIVPVSAVVARRDVLGVLRPGEHGSTFGGNPLAAAVGSAVVELLGTGEFQLRAAELGVTLREGLAALEGRGVRGFRARGLWAGVDVDPAIGTGREISERLMREGILVKDTHGSTIRLAPPLTITDGELRSALGTLEKVLTEGA</sequence>
<dbReference type="InterPro" id="IPR015421">
    <property type="entry name" value="PyrdxlP-dep_Trfase_major"/>
</dbReference>
<dbReference type="InterPro" id="IPR015422">
    <property type="entry name" value="PyrdxlP-dep_Trfase_small"/>
</dbReference>
<dbReference type="SUPFAM" id="SSF53383">
    <property type="entry name" value="PLP-dependent transferases"/>
    <property type="match status" value="1"/>
</dbReference>
<evidence type="ECO:0000256" key="8">
    <source>
        <dbReference type="RuleBase" id="RU003560"/>
    </source>
</evidence>
<evidence type="ECO:0000256" key="5">
    <source>
        <dbReference type="ARBA" id="ARBA00022679"/>
    </source>
</evidence>
<gene>
    <name evidence="9" type="primary">rocD</name>
    <name evidence="9" type="ORF">ACFPH6_19380</name>
</gene>
<dbReference type="Proteomes" id="UP001596012">
    <property type="component" value="Unassembled WGS sequence"/>
</dbReference>
<proteinExistence type="inferred from homology"/>
<evidence type="ECO:0000256" key="3">
    <source>
        <dbReference type="ARBA" id="ARBA00012924"/>
    </source>
</evidence>
<dbReference type="RefSeq" id="WP_386343286.1">
    <property type="nucleotide sequence ID" value="NZ_JBHSFG010000029.1"/>
</dbReference>
<dbReference type="PROSITE" id="PS00600">
    <property type="entry name" value="AA_TRANSFER_CLASS_3"/>
    <property type="match status" value="1"/>
</dbReference>
<evidence type="ECO:0000256" key="1">
    <source>
        <dbReference type="ARBA" id="ARBA00001933"/>
    </source>
</evidence>
<evidence type="ECO:0000313" key="10">
    <source>
        <dbReference type="Proteomes" id="UP001596012"/>
    </source>
</evidence>
<keyword evidence="5 9" id="KW-0808">Transferase</keyword>
<evidence type="ECO:0000256" key="6">
    <source>
        <dbReference type="ARBA" id="ARBA00022898"/>
    </source>
</evidence>
<comment type="similarity">
    <text evidence="8">Belongs to the class-III pyridoxal-phosphate-dependent aminotransferase family.</text>
</comment>
<accession>A0ABV8YMZ9</accession>
<evidence type="ECO:0000256" key="2">
    <source>
        <dbReference type="ARBA" id="ARBA00004998"/>
    </source>
</evidence>
<dbReference type="EC" id="2.6.1.13" evidence="3"/>
<evidence type="ECO:0000256" key="4">
    <source>
        <dbReference type="ARBA" id="ARBA00022576"/>
    </source>
</evidence>
<comment type="caution">
    <text evidence="9">The sequence shown here is derived from an EMBL/GenBank/DDBJ whole genome shotgun (WGS) entry which is preliminary data.</text>
</comment>
<dbReference type="PIRSF" id="PIRSF000521">
    <property type="entry name" value="Transaminase_4ab_Lys_Orn"/>
    <property type="match status" value="1"/>
</dbReference>
<name>A0ABV8YMZ9_9ACTN</name>
<evidence type="ECO:0000256" key="7">
    <source>
        <dbReference type="ARBA" id="ARBA00030587"/>
    </source>
</evidence>
<dbReference type="Gene3D" id="3.40.640.10">
    <property type="entry name" value="Type I PLP-dependent aspartate aminotransferase-like (Major domain)"/>
    <property type="match status" value="1"/>
</dbReference>
<dbReference type="InterPro" id="IPR050103">
    <property type="entry name" value="Class-III_PLP-dep_AT"/>
</dbReference>
<dbReference type="InterPro" id="IPR015424">
    <property type="entry name" value="PyrdxlP-dep_Trfase"/>
</dbReference>
<dbReference type="EMBL" id="JBHSFG010000029">
    <property type="protein sequence ID" value="MFC4466662.1"/>
    <property type="molecule type" value="Genomic_DNA"/>
</dbReference>
<dbReference type="PANTHER" id="PTHR11986">
    <property type="entry name" value="AMINOTRANSFERASE CLASS III"/>
    <property type="match status" value="1"/>
</dbReference>
<comment type="cofactor">
    <cofactor evidence="1">
        <name>pyridoxal 5'-phosphate</name>
        <dbReference type="ChEBI" id="CHEBI:597326"/>
    </cofactor>
</comment>
<dbReference type="PANTHER" id="PTHR11986:SF18">
    <property type="entry name" value="ORNITHINE AMINOTRANSFERASE, MITOCHONDRIAL"/>
    <property type="match status" value="1"/>
</dbReference>
<dbReference type="InterPro" id="IPR010164">
    <property type="entry name" value="Orn_aminotrans"/>
</dbReference>
<keyword evidence="6 8" id="KW-0663">Pyridoxal phosphate</keyword>
<organism evidence="9 10">
    <name type="scientific">Streptomyces xiangluensis</name>
    <dbReference type="NCBI Taxonomy" id="2665720"/>
    <lineage>
        <taxon>Bacteria</taxon>
        <taxon>Bacillati</taxon>
        <taxon>Actinomycetota</taxon>
        <taxon>Actinomycetes</taxon>
        <taxon>Kitasatosporales</taxon>
        <taxon>Streptomycetaceae</taxon>
        <taxon>Streptomyces</taxon>
    </lineage>
</organism>
<dbReference type="Gene3D" id="3.90.1150.10">
    <property type="entry name" value="Aspartate Aminotransferase, domain 1"/>
    <property type="match status" value="1"/>
</dbReference>
<keyword evidence="10" id="KW-1185">Reference proteome</keyword>
<keyword evidence="4 9" id="KW-0032">Aminotransferase</keyword>
<dbReference type="Pfam" id="PF00202">
    <property type="entry name" value="Aminotran_3"/>
    <property type="match status" value="1"/>
</dbReference>
<dbReference type="InterPro" id="IPR005814">
    <property type="entry name" value="Aminotrans_3"/>
</dbReference>
<dbReference type="GO" id="GO:0004587">
    <property type="term" value="F:ornithine aminotransferase activity"/>
    <property type="evidence" value="ECO:0007669"/>
    <property type="project" value="UniProtKB-EC"/>
</dbReference>
<dbReference type="CDD" id="cd00610">
    <property type="entry name" value="OAT_like"/>
    <property type="match status" value="1"/>
</dbReference>
<dbReference type="NCBIfam" id="TIGR01885">
    <property type="entry name" value="Orn_aminotrans"/>
    <property type="match status" value="1"/>
</dbReference>
<comment type="pathway">
    <text evidence="2">Amino-acid biosynthesis; L-proline biosynthesis; L-glutamate 5-semialdehyde from L-ornithine: step 1/1.</text>
</comment>
<dbReference type="InterPro" id="IPR049704">
    <property type="entry name" value="Aminotrans_3_PPA_site"/>
</dbReference>
<evidence type="ECO:0000313" key="9">
    <source>
        <dbReference type="EMBL" id="MFC4466662.1"/>
    </source>
</evidence>
<protein>
    <recommendedName>
        <fullName evidence="3">ornithine aminotransferase</fullName>
        <ecNumber evidence="3">2.6.1.13</ecNumber>
    </recommendedName>
    <alternativeName>
        <fullName evidence="7">Ornithine--oxo-acid aminotransferase</fullName>
    </alternativeName>
</protein>
<reference evidence="10" key="1">
    <citation type="journal article" date="2019" name="Int. J. Syst. Evol. Microbiol.">
        <title>The Global Catalogue of Microorganisms (GCM) 10K type strain sequencing project: providing services to taxonomists for standard genome sequencing and annotation.</title>
        <authorList>
            <consortium name="The Broad Institute Genomics Platform"/>
            <consortium name="The Broad Institute Genome Sequencing Center for Infectious Disease"/>
            <person name="Wu L."/>
            <person name="Ma J."/>
        </authorList>
    </citation>
    <scope>NUCLEOTIDE SEQUENCE [LARGE SCALE GENOMIC DNA]</scope>
    <source>
        <strain evidence="10">DT43</strain>
    </source>
</reference>